<geneLocation type="mitochondrion" evidence="2"/>
<proteinExistence type="predicted"/>
<keyword evidence="2" id="KW-0496">Mitochondrion</keyword>
<comment type="caution">
    <text evidence="2">The sequence shown here is derived from an EMBL/GenBank/DDBJ whole genome shotgun (WGS) entry which is preliminary data.</text>
</comment>
<evidence type="ECO:0000313" key="2">
    <source>
        <dbReference type="EMBL" id="KUM48093.1"/>
    </source>
</evidence>
<accession>A0A117NHA8</accession>
<dbReference type="EMBL" id="LKAM01000006">
    <property type="protein sequence ID" value="KUM48093.1"/>
    <property type="molecule type" value="Genomic_DNA"/>
</dbReference>
<keyword evidence="1" id="KW-1133">Transmembrane helix</keyword>
<keyword evidence="1" id="KW-0472">Membrane</keyword>
<reference evidence="2" key="1">
    <citation type="journal article" date="2015" name="Genome Biol. Evol.">
        <title>Organellar Genomes of White Spruce (Picea glauca): Assembly and Annotation.</title>
        <authorList>
            <person name="Jackman S.D."/>
            <person name="Warren R.L."/>
            <person name="Gibb E.A."/>
            <person name="Vandervalk B.P."/>
            <person name="Mohamadi H."/>
            <person name="Chu J."/>
            <person name="Raymond A."/>
            <person name="Pleasance S."/>
            <person name="Coope R."/>
            <person name="Wildung M.R."/>
            <person name="Ritland C.E."/>
            <person name="Bousquet J."/>
            <person name="Jones S.J."/>
            <person name="Bohlmann J."/>
            <person name="Birol I."/>
        </authorList>
    </citation>
    <scope>NUCLEOTIDE SEQUENCE [LARGE SCALE GENOMIC DNA]</scope>
    <source>
        <tissue evidence="2">Flushing bud</tissue>
    </source>
</reference>
<gene>
    <name evidence="2" type="ORF">ABT39_MTgene5089</name>
</gene>
<sequence length="151" mass="17076">MGPPSAQQPSMSVGLGTGKCSVRGFHPSIHKGKANKSRALSAYLIETESRVKLERTMNLTGSRLIYVLVYMACVNPNNLFINLLLVLSIDRAFRFHRSTERLCIPGKRREGCFLSFRLHREPRLPNRITTVGARMNLLNCTFSPWLLCIKD</sequence>
<keyword evidence="1" id="KW-0812">Transmembrane</keyword>
<name>A0A117NHA8_PICGL</name>
<feature type="transmembrane region" description="Helical" evidence="1">
    <location>
        <begin position="64"/>
        <end position="87"/>
    </location>
</feature>
<evidence type="ECO:0000256" key="1">
    <source>
        <dbReference type="SAM" id="Phobius"/>
    </source>
</evidence>
<dbReference type="AlphaFoldDB" id="A0A117NHA8"/>
<protein>
    <submittedName>
        <fullName evidence="2">Uncharacterized protein</fullName>
    </submittedName>
</protein>
<organism evidence="2">
    <name type="scientific">Picea glauca</name>
    <name type="common">White spruce</name>
    <name type="synonym">Pinus glauca</name>
    <dbReference type="NCBI Taxonomy" id="3330"/>
    <lineage>
        <taxon>Eukaryota</taxon>
        <taxon>Viridiplantae</taxon>
        <taxon>Streptophyta</taxon>
        <taxon>Embryophyta</taxon>
        <taxon>Tracheophyta</taxon>
        <taxon>Spermatophyta</taxon>
        <taxon>Pinopsida</taxon>
        <taxon>Pinidae</taxon>
        <taxon>Conifers I</taxon>
        <taxon>Pinales</taxon>
        <taxon>Pinaceae</taxon>
        <taxon>Picea</taxon>
    </lineage>
</organism>